<name>A0A0E9WL18_ANGAN</name>
<dbReference type="AlphaFoldDB" id="A0A0E9WL18"/>
<accession>A0A0E9WL18</accession>
<organism evidence="1">
    <name type="scientific">Anguilla anguilla</name>
    <name type="common">European freshwater eel</name>
    <name type="synonym">Muraena anguilla</name>
    <dbReference type="NCBI Taxonomy" id="7936"/>
    <lineage>
        <taxon>Eukaryota</taxon>
        <taxon>Metazoa</taxon>
        <taxon>Chordata</taxon>
        <taxon>Craniata</taxon>
        <taxon>Vertebrata</taxon>
        <taxon>Euteleostomi</taxon>
        <taxon>Actinopterygii</taxon>
        <taxon>Neopterygii</taxon>
        <taxon>Teleostei</taxon>
        <taxon>Anguilliformes</taxon>
        <taxon>Anguillidae</taxon>
        <taxon>Anguilla</taxon>
    </lineage>
</organism>
<sequence length="43" mass="5305">MKHNPLCKLFSFLRKSVYVYTKIKTYHQEKQFTVPIKYSHVSW</sequence>
<dbReference type="EMBL" id="GBXM01018322">
    <property type="protein sequence ID" value="JAH90255.1"/>
    <property type="molecule type" value="Transcribed_RNA"/>
</dbReference>
<evidence type="ECO:0000313" key="1">
    <source>
        <dbReference type="EMBL" id="JAH90255.1"/>
    </source>
</evidence>
<reference evidence="1" key="2">
    <citation type="journal article" date="2015" name="Fish Shellfish Immunol.">
        <title>Early steps in the European eel (Anguilla anguilla)-Vibrio vulnificus interaction in the gills: Role of the RtxA13 toxin.</title>
        <authorList>
            <person name="Callol A."/>
            <person name="Pajuelo D."/>
            <person name="Ebbesson L."/>
            <person name="Teles M."/>
            <person name="MacKenzie S."/>
            <person name="Amaro C."/>
        </authorList>
    </citation>
    <scope>NUCLEOTIDE SEQUENCE</scope>
</reference>
<proteinExistence type="predicted"/>
<protein>
    <submittedName>
        <fullName evidence="1">Uncharacterized protein</fullName>
    </submittedName>
</protein>
<reference evidence="1" key="1">
    <citation type="submission" date="2014-11" db="EMBL/GenBank/DDBJ databases">
        <authorList>
            <person name="Amaro Gonzalez C."/>
        </authorList>
    </citation>
    <scope>NUCLEOTIDE SEQUENCE</scope>
</reference>